<sequence length="188" mass="21544">MSGDRGAKELLAEALKDQLQVMALSKVTVTGLTKQVGLTRQAFYYHFVDVYDLAVWVFETEVADHIMSHASYDRWAEGYQQLLTYMREHRTGVYAVIHSLGHHELERFLYGQFHQMMEAIVAELRGDLTVSAADQERVIRHFALVVLGYCMYWLASDMEADPSELVPEIEFLLQGQVRHALETYAARA</sequence>
<dbReference type="KEGG" id="sapp:SAC06_02080"/>
<protein>
    <submittedName>
        <fullName evidence="2">TetR-like C-terminal domain-containing protein</fullName>
    </submittedName>
</protein>
<organism evidence="2">
    <name type="scientific">Scrofimicrobium appendicitidis</name>
    <dbReference type="NCBI Taxonomy" id="3079930"/>
    <lineage>
        <taxon>Bacteria</taxon>
        <taxon>Bacillati</taxon>
        <taxon>Actinomycetota</taxon>
        <taxon>Actinomycetes</taxon>
        <taxon>Actinomycetales</taxon>
        <taxon>Actinomycetaceae</taxon>
        <taxon>Scrofimicrobium</taxon>
    </lineage>
</organism>
<dbReference type="AlphaFoldDB" id="A0AAU7V8E7"/>
<proteinExistence type="predicted"/>
<dbReference type="EMBL" id="CP138335">
    <property type="protein sequence ID" value="XBW08365.1"/>
    <property type="molecule type" value="Genomic_DNA"/>
</dbReference>
<dbReference type="Gene3D" id="1.10.357.10">
    <property type="entry name" value="Tetracycline Repressor, domain 2"/>
    <property type="match status" value="1"/>
</dbReference>
<evidence type="ECO:0000259" key="1">
    <source>
        <dbReference type="Pfam" id="PF14278"/>
    </source>
</evidence>
<feature type="domain" description="Transcriptional regulator TetR C-terminal Firmicutes type" evidence="1">
    <location>
        <begin position="73"/>
        <end position="174"/>
    </location>
</feature>
<reference evidence="2" key="1">
    <citation type="submission" date="2023-11" db="EMBL/GenBank/DDBJ databases">
        <title>Scrofimicrobium hongkongense sp. nov., isolated from a patient with peritonitis.</title>
        <authorList>
            <person name="Lao H.Y."/>
            <person name="Wong A.Y.P."/>
            <person name="Ng T.L."/>
            <person name="Wong R.Y.L."/>
            <person name="Yau M.C.Y."/>
            <person name="Lam J.Y.W."/>
            <person name="Siu G.K.H."/>
        </authorList>
    </citation>
    <scope>NUCLEOTIDE SEQUENCE</scope>
    <source>
        <strain evidence="2">R131</strain>
    </source>
</reference>
<dbReference type="Pfam" id="PF14278">
    <property type="entry name" value="TetR_C_8"/>
    <property type="match status" value="1"/>
</dbReference>
<dbReference type="InterPro" id="IPR009057">
    <property type="entry name" value="Homeodomain-like_sf"/>
</dbReference>
<dbReference type="RefSeq" id="WP_350258564.1">
    <property type="nucleotide sequence ID" value="NZ_CP138335.1"/>
</dbReference>
<evidence type="ECO:0000313" key="2">
    <source>
        <dbReference type="EMBL" id="XBW08365.1"/>
    </source>
</evidence>
<dbReference type="SUPFAM" id="SSF46689">
    <property type="entry name" value="Homeodomain-like"/>
    <property type="match status" value="1"/>
</dbReference>
<accession>A0AAU7V8E7</accession>
<name>A0AAU7V8E7_9ACTO</name>
<dbReference type="InterPro" id="IPR039532">
    <property type="entry name" value="TetR_C_Firmicutes"/>
</dbReference>
<gene>
    <name evidence="2" type="ORF">SAC06_02080</name>
</gene>